<name>A0ABQ3YCK7_9ACTN</name>
<organism evidence="2 3">
    <name type="scientific">Paractinoplanes deccanensis</name>
    <dbReference type="NCBI Taxonomy" id="113561"/>
    <lineage>
        <taxon>Bacteria</taxon>
        <taxon>Bacillati</taxon>
        <taxon>Actinomycetota</taxon>
        <taxon>Actinomycetes</taxon>
        <taxon>Micromonosporales</taxon>
        <taxon>Micromonosporaceae</taxon>
        <taxon>Paractinoplanes</taxon>
    </lineage>
</organism>
<sequence length="678" mass="70778">MNKAFRRALAATIGGALAVTAGTSVPAPAMAATAPHQVMLVGSVNYPYTNTYQTDMPSFAGQTGLLRRTNDSWFWTRYADGGSVAVEELGSTGASGVVGLFGDTVELRGSTPAHTTSATVRWTLDLATMTWHEIDLPFNWTPNNVRQVGESMVLIGPDKQVTLRRPAADGSYTTTPVTGVPEGAEAVQIAGGDGKAAVIRFGTPSAVYGLLDAATGHVAMIPGSGTVAGKVALSNDRIGLYTAPTLRTFSRQGIAEGSDTEATTVTLQNGYFGLAGDDVIVAPPSSSITVMLARLHPDGTTEELARARSTYLFQAPDGVHFIGADSEGWAVHKATGTEDHVVVQLSDQVNAGVTLERGYLRQITALERLDAEPEYHLYGYQLTPGTGVAGNEGGIVSGILHQPVPCETAATCVRAVDGARNGVASLTTRFNRSLSLFTGTTGDSGVIARLPSTGGTVVDASWNYHVVNGTGPAQQYIVQYGGSVISTRAVTGAGLWFDTLWTATAGRVQPQNLRSGAVGTAVATGSSCTASDVQATAKHVLWACGASGPAGVHDLARKTSRVLPAGQYLLGDNYAVRHDADGTLVRVDLTDGSTATVATFPRGTLADDRNITWAVDKYSGNIAWVDDRDSVHIVDPGVARSTPAAAYVDVSEPISFPGNYSFYAPLTRPVDNATLTVT</sequence>
<feature type="signal peptide" evidence="1">
    <location>
        <begin position="1"/>
        <end position="31"/>
    </location>
</feature>
<evidence type="ECO:0000313" key="2">
    <source>
        <dbReference type="EMBL" id="GID77735.1"/>
    </source>
</evidence>
<gene>
    <name evidence="2" type="ORF">Ade02nite_63760</name>
</gene>
<dbReference type="EMBL" id="BOMI01000127">
    <property type="protein sequence ID" value="GID77735.1"/>
    <property type="molecule type" value="Genomic_DNA"/>
</dbReference>
<protein>
    <submittedName>
        <fullName evidence="2">Uncharacterized protein</fullName>
    </submittedName>
</protein>
<dbReference type="Proteomes" id="UP000609879">
    <property type="component" value="Unassembled WGS sequence"/>
</dbReference>
<reference evidence="2 3" key="1">
    <citation type="submission" date="2021-01" db="EMBL/GenBank/DDBJ databases">
        <title>Whole genome shotgun sequence of Actinoplanes deccanensis NBRC 13994.</title>
        <authorList>
            <person name="Komaki H."/>
            <person name="Tamura T."/>
        </authorList>
    </citation>
    <scope>NUCLEOTIDE SEQUENCE [LARGE SCALE GENOMIC DNA]</scope>
    <source>
        <strain evidence="2 3">NBRC 13994</strain>
    </source>
</reference>
<comment type="caution">
    <text evidence="2">The sequence shown here is derived from an EMBL/GenBank/DDBJ whole genome shotgun (WGS) entry which is preliminary data.</text>
</comment>
<dbReference type="RefSeq" id="WP_203771993.1">
    <property type="nucleotide sequence ID" value="NZ_BAAABO010000063.1"/>
</dbReference>
<feature type="chain" id="PRO_5046417793" evidence="1">
    <location>
        <begin position="32"/>
        <end position="678"/>
    </location>
</feature>
<keyword evidence="3" id="KW-1185">Reference proteome</keyword>
<evidence type="ECO:0000256" key="1">
    <source>
        <dbReference type="SAM" id="SignalP"/>
    </source>
</evidence>
<evidence type="ECO:0000313" key="3">
    <source>
        <dbReference type="Proteomes" id="UP000609879"/>
    </source>
</evidence>
<accession>A0ABQ3YCK7</accession>
<proteinExistence type="predicted"/>
<keyword evidence="1" id="KW-0732">Signal</keyword>